<evidence type="ECO:0000256" key="1">
    <source>
        <dbReference type="SAM" id="MobiDB-lite"/>
    </source>
</evidence>
<feature type="compositionally biased region" description="Basic and acidic residues" evidence="1">
    <location>
        <begin position="764"/>
        <end position="789"/>
    </location>
</feature>
<feature type="region of interest" description="Disordered" evidence="1">
    <location>
        <begin position="142"/>
        <end position="161"/>
    </location>
</feature>
<proteinExistence type="predicted"/>
<accession>A0A9P9WFQ7</accession>
<feature type="compositionally biased region" description="Basic residues" evidence="1">
    <location>
        <begin position="671"/>
        <end position="681"/>
    </location>
</feature>
<sequence length="824" mass="91398">MATEEFRTPHRPRYRVTKPQNRGDRSQPWTASRCQRLLRPLLSRIALLRRDLALLSSQRSVTAPAREDNSGKRRTEDCAWLLPRKRLRHTYSQKCTDTSVINSVAAESSRFKAAKDLQRDSSAVNSVSYTPLLRRARGHLSSSPIQEPEHIPQHQPAGRKKVLGSQAHLEDRLSLLRSQLSQARYSDLEAIYRSLEALLTATSRQPRRKGASSLLDMCLRKVPQYISGVEAWEVYEAEKTGTKSSSTASDVSSRVYTELEELGASDSGWQHLRTVVEMDAVSVIRDAMAEGLFPDDFSMLLLDLCACYGIGNPLSDAMQTFLARQYPGPSGSGSDFSEDTKLQPLRFLRELSQDRGRKSLLLQQCSQLLLQGLLPSTWLVTGELQQLCGLAYQMLTREEAALDAVDFLATSTVLLCRHQRSKKGQDVKYEMVLACQRTLLELLSTLSAMRRLAEDALQDSESSPSAVSKANYISRSLGFTFQACLAEIDSWKGRRGKPRDLLRLATFLSSDMAQDSRTDTSVMNAVTSAYESKKNQAAPKGASAPSIYDNMISLVSSIAKTCGRVAGQSSREYLARFAQQLGRVGLQEQILEGILKAGAFSLAQQTKNVRDLIFAEQLVSSTLGADNEQQGKPQQQSLFEGYRWDETISEWVTVSPVVQRSQVAEQAHRPFTGRKATRRRTSVQPLYPEPRTPTKSTPSTSIVADSPTAPESGRYASSETSKRGLRAEPNGKAGRQGGSRCNECEARIPDCLSGRSCGRCNNESAKRGVHDELGHDNDDDNKENREQAVRRKRYSDVPRSAQPGTKRRIRLSGGGAHSDDELGI</sequence>
<feature type="region of interest" description="Disordered" evidence="1">
    <location>
        <begin position="662"/>
        <end position="742"/>
    </location>
</feature>
<evidence type="ECO:0000313" key="2">
    <source>
        <dbReference type="EMBL" id="KAI1861108.1"/>
    </source>
</evidence>
<evidence type="ECO:0000313" key="3">
    <source>
        <dbReference type="Proteomes" id="UP000829685"/>
    </source>
</evidence>
<dbReference type="AlphaFoldDB" id="A0A9P9WFQ7"/>
<comment type="caution">
    <text evidence="2">The sequence shown here is derived from an EMBL/GenBank/DDBJ whole genome shotgun (WGS) entry which is preliminary data.</text>
</comment>
<keyword evidence="3" id="KW-1185">Reference proteome</keyword>
<feature type="region of interest" description="Disordered" evidence="1">
    <location>
        <begin position="763"/>
        <end position="824"/>
    </location>
</feature>
<organism evidence="2 3">
    <name type="scientific">Neoarthrinium moseri</name>
    <dbReference type="NCBI Taxonomy" id="1658444"/>
    <lineage>
        <taxon>Eukaryota</taxon>
        <taxon>Fungi</taxon>
        <taxon>Dikarya</taxon>
        <taxon>Ascomycota</taxon>
        <taxon>Pezizomycotina</taxon>
        <taxon>Sordariomycetes</taxon>
        <taxon>Xylariomycetidae</taxon>
        <taxon>Amphisphaeriales</taxon>
        <taxon>Apiosporaceae</taxon>
        <taxon>Neoarthrinium</taxon>
    </lineage>
</organism>
<feature type="region of interest" description="Disordered" evidence="1">
    <location>
        <begin position="1"/>
        <end position="29"/>
    </location>
</feature>
<dbReference type="EMBL" id="JAFIMR010000030">
    <property type="protein sequence ID" value="KAI1861108.1"/>
    <property type="molecule type" value="Genomic_DNA"/>
</dbReference>
<gene>
    <name evidence="2" type="ORF">JX265_009727</name>
</gene>
<name>A0A9P9WFQ7_9PEZI</name>
<protein>
    <submittedName>
        <fullName evidence="2">Uncharacterized protein</fullName>
    </submittedName>
</protein>
<reference evidence="2" key="1">
    <citation type="submission" date="2021-03" db="EMBL/GenBank/DDBJ databases">
        <title>Revisited historic fungal species revealed as producer of novel bioactive compounds through whole genome sequencing and comparative genomics.</title>
        <authorList>
            <person name="Vignolle G.A."/>
            <person name="Hochenegger N."/>
            <person name="Mach R.L."/>
            <person name="Mach-Aigner A.R."/>
            <person name="Javad Rahimi M."/>
            <person name="Salim K.A."/>
            <person name="Chan C.M."/>
            <person name="Lim L.B.L."/>
            <person name="Cai F."/>
            <person name="Druzhinina I.S."/>
            <person name="U'Ren J.M."/>
            <person name="Derntl C."/>
        </authorList>
    </citation>
    <scope>NUCLEOTIDE SEQUENCE</scope>
    <source>
        <strain evidence="2">TUCIM 5799</strain>
    </source>
</reference>
<dbReference type="Proteomes" id="UP000829685">
    <property type="component" value="Unassembled WGS sequence"/>
</dbReference>